<keyword evidence="3" id="KW-0540">Nuclease</keyword>
<dbReference type="EMBL" id="MK500335">
    <property type="protein sequence ID" value="QBK86703.1"/>
    <property type="molecule type" value="Genomic_DNA"/>
</dbReference>
<feature type="compositionally biased region" description="Acidic residues" evidence="1">
    <location>
        <begin position="68"/>
        <end position="101"/>
    </location>
</feature>
<dbReference type="InterPro" id="IPR029052">
    <property type="entry name" value="Metallo-depent_PP-like"/>
</dbReference>
<dbReference type="InterPro" id="IPR004843">
    <property type="entry name" value="Calcineurin-like_PHP"/>
</dbReference>
<dbReference type="InterPro" id="IPR050535">
    <property type="entry name" value="DNA_Repair-Maintenance_Comp"/>
</dbReference>
<dbReference type="SUPFAM" id="SSF56300">
    <property type="entry name" value="Metallo-dependent phosphatases"/>
    <property type="match status" value="1"/>
</dbReference>
<feature type="domain" description="Calcineurin-like phosphoesterase" evidence="2">
    <location>
        <begin position="178"/>
        <end position="297"/>
    </location>
</feature>
<dbReference type="PANTHER" id="PTHR30337:SF0">
    <property type="entry name" value="NUCLEASE SBCCD SUBUNIT D"/>
    <property type="match status" value="1"/>
</dbReference>
<dbReference type="Pfam" id="PF00149">
    <property type="entry name" value="Metallophos"/>
    <property type="match status" value="1"/>
</dbReference>
<gene>
    <name evidence="3" type="ORF">LCMAC103_00320</name>
</gene>
<keyword evidence="3" id="KW-0378">Hydrolase</keyword>
<dbReference type="GO" id="GO:0004527">
    <property type="term" value="F:exonuclease activity"/>
    <property type="evidence" value="ECO:0007669"/>
    <property type="project" value="UniProtKB-KW"/>
</dbReference>
<feature type="compositionally biased region" description="Low complexity" evidence="1">
    <location>
        <begin position="28"/>
        <end position="46"/>
    </location>
</feature>
<dbReference type="Gene3D" id="3.60.21.10">
    <property type="match status" value="1"/>
</dbReference>
<feature type="compositionally biased region" description="Polar residues" evidence="1">
    <location>
        <begin position="1"/>
        <end position="20"/>
    </location>
</feature>
<evidence type="ECO:0000256" key="1">
    <source>
        <dbReference type="SAM" id="MobiDB-lite"/>
    </source>
</evidence>
<accession>A0A481YTR0</accession>
<sequence>MEGVPSAQTCVDTTENSNLSGGDDLFGDVVVSEVDASDASDAPVDNSVEDESTTEEFIPAPAVVYSDDGADYSDSDAVVQDDEDDSADYSDSDEGDQDNEDNNPAGVAFEDVFKDVVDSPDGDSDEGDQDGGVAFEVDFKDVVDSPDGDAPSDVCAPVDDASFSASSSAGASSSESVRVLVVGDTHFKHKYIREGEAFVAACVAAAKTLAPDLIVCLGDTLDTHEIVHVQPHNLACAFLKQLSEVAHTYLLIGNHDLINHKQYLTENHVFNPMKQWQNFTVVDKPHVALYGDSTFVMCPYVPNGKFTAALDTLLSPNSRFHWQVDADCVFAHQEFRGCTKGGAASTDGDRWPSENPPVISGHIHEAHDLGGNVFYSGSVMQHSFGESKPKRLWLVTFDRRRFDPFHRQYIDLGLTRKTVIEMPVAEVCATFRYGWLADAHVKLKVSGTSEEFRLFRRSPMYADLVARGVRVAFAPDADPAADGPTSAFVAENGDPRRAYREILTALVRQTAPTIREHVLAAYEELAAEDRMIEEAAPTTLVFDVAK</sequence>
<dbReference type="PANTHER" id="PTHR30337">
    <property type="entry name" value="COMPONENT OF ATP-DEPENDENT DSDNA EXONUCLEASE"/>
    <property type="match status" value="1"/>
</dbReference>
<evidence type="ECO:0000259" key="2">
    <source>
        <dbReference type="Pfam" id="PF00149"/>
    </source>
</evidence>
<feature type="region of interest" description="Disordered" evidence="1">
    <location>
        <begin position="1"/>
        <end position="108"/>
    </location>
</feature>
<organism evidence="3">
    <name type="scientific">Marseillevirus LCMAC103</name>
    <dbReference type="NCBI Taxonomy" id="2506604"/>
    <lineage>
        <taxon>Viruses</taxon>
        <taxon>Varidnaviria</taxon>
        <taxon>Bamfordvirae</taxon>
        <taxon>Nucleocytoviricota</taxon>
        <taxon>Megaviricetes</taxon>
        <taxon>Pimascovirales</taxon>
        <taxon>Pimascovirales incertae sedis</taxon>
        <taxon>Marseilleviridae</taxon>
    </lineage>
</organism>
<evidence type="ECO:0000313" key="3">
    <source>
        <dbReference type="EMBL" id="QBK86703.1"/>
    </source>
</evidence>
<keyword evidence="3" id="KW-0269">Exonuclease</keyword>
<proteinExistence type="predicted"/>
<name>A0A481YTR0_9VIRU</name>
<reference evidence="3" key="1">
    <citation type="journal article" date="2019" name="MBio">
        <title>Virus Genomes from Deep Sea Sediments Expand the Ocean Megavirome and Support Independent Origins of Viral Gigantism.</title>
        <authorList>
            <person name="Backstrom D."/>
            <person name="Yutin N."/>
            <person name="Jorgensen S.L."/>
            <person name="Dharamshi J."/>
            <person name="Homa F."/>
            <person name="Zaremba-Niedwiedzka K."/>
            <person name="Spang A."/>
            <person name="Wolf Y.I."/>
            <person name="Koonin E.V."/>
            <person name="Ettema T.J."/>
        </authorList>
    </citation>
    <scope>NUCLEOTIDE SEQUENCE</scope>
</reference>
<protein>
    <submittedName>
        <fullName evidence="3">DNA repair exonuclease</fullName>
    </submittedName>
</protein>